<dbReference type="EMBL" id="JACHDS010000001">
    <property type="protein sequence ID" value="MBB6171663.1"/>
    <property type="molecule type" value="Genomic_DNA"/>
</dbReference>
<dbReference type="Proteomes" id="UP000546642">
    <property type="component" value="Unassembled WGS sequence"/>
</dbReference>
<reference evidence="1 2" key="1">
    <citation type="submission" date="2020-08" db="EMBL/GenBank/DDBJ databases">
        <title>Sequencing the genomes of 1000 actinobacteria strains.</title>
        <authorList>
            <person name="Klenk H.-P."/>
        </authorList>
    </citation>
    <scope>NUCLEOTIDE SEQUENCE [LARGE SCALE GENOMIC DNA]</scope>
    <source>
        <strain evidence="1 2">DSM 46659</strain>
    </source>
</reference>
<organism evidence="1 2">
    <name type="scientific">Nocardiopsis mwathae</name>
    <dbReference type="NCBI Taxonomy" id="1472723"/>
    <lineage>
        <taxon>Bacteria</taxon>
        <taxon>Bacillati</taxon>
        <taxon>Actinomycetota</taxon>
        <taxon>Actinomycetes</taxon>
        <taxon>Streptosporangiales</taxon>
        <taxon>Nocardiopsidaceae</taxon>
        <taxon>Nocardiopsis</taxon>
    </lineage>
</organism>
<accession>A0A7X0D4X9</accession>
<dbReference type="RefSeq" id="WP_184074895.1">
    <property type="nucleotide sequence ID" value="NZ_JACHDS010000001.1"/>
</dbReference>
<evidence type="ECO:0000313" key="1">
    <source>
        <dbReference type="EMBL" id="MBB6171663.1"/>
    </source>
</evidence>
<keyword evidence="2" id="KW-1185">Reference proteome</keyword>
<sequence length="147" mass="16591">MASMRTGEALTLAALQTWAQYHEVAIERVESWDVVVHRAEEVRADGTRHRRLYRETFPPVIAIKRRANTFTVEAVHEPAGAQCFHVRVITPRLSGGELVDPGYLAELVAVARIQRKCRARCGATAENLRVLTTERTYSAHRPSDWKG</sequence>
<evidence type="ECO:0000313" key="2">
    <source>
        <dbReference type="Proteomes" id="UP000546642"/>
    </source>
</evidence>
<gene>
    <name evidence="1" type="ORF">HNR23_001723</name>
</gene>
<protein>
    <submittedName>
        <fullName evidence="1">Uncharacterized protein</fullName>
    </submittedName>
</protein>
<dbReference type="AlphaFoldDB" id="A0A7X0D4X9"/>
<proteinExistence type="predicted"/>
<name>A0A7X0D4X9_9ACTN</name>
<comment type="caution">
    <text evidence="1">The sequence shown here is derived from an EMBL/GenBank/DDBJ whole genome shotgun (WGS) entry which is preliminary data.</text>
</comment>